<evidence type="ECO:0000259" key="13">
    <source>
        <dbReference type="Pfam" id="PF26577"/>
    </source>
</evidence>
<sequence length="299" mass="35512">MIDLILSRNNVYIWSAEDWLKLRKDYRIIGEFIGCLPKKPRQDIFLGLPLLLQPEEVSLLLEKKIARLIQYSCFQRAPSDSLKQIFEEYRNILYAEQEKCLRKERQKQVIGMMDRIIEGKKRKILGIETKKKKTKKSLSDPKIQTALNNIEINRQDLLEEEMAKLPKLDKNEALIQIHTVYPWIDKDIKIVEWKYPSDYKQQLRYKTYKNLWEKGYYVSSGEKFGGDFLVYPGDPIMFHSQFIILCKHENEEIPITELSAQCRIACHVRKTQVYAFFSENQSIKYQSFQWAENAMLENV</sequence>
<dbReference type="GO" id="GO:0005730">
    <property type="term" value="C:nucleolus"/>
    <property type="evidence" value="ECO:0007669"/>
    <property type="project" value="UniProtKB-SubCell"/>
</dbReference>
<dbReference type="InterPro" id="IPR036167">
    <property type="entry name" value="tRNA_intron_Endo_cat-like_sf"/>
</dbReference>
<dbReference type="Gene3D" id="3.40.1350.10">
    <property type="match status" value="1"/>
</dbReference>
<dbReference type="Pfam" id="PF01974">
    <property type="entry name" value="tRNA_int_endo"/>
    <property type="match status" value="1"/>
</dbReference>
<evidence type="ECO:0000256" key="10">
    <source>
        <dbReference type="PIRNR" id="PIRNR017250"/>
    </source>
</evidence>
<dbReference type="InterPro" id="IPR059049">
    <property type="entry name" value="TSEN34_N"/>
</dbReference>
<dbReference type="NCBIfam" id="TIGR00324">
    <property type="entry name" value="endA"/>
    <property type="match status" value="1"/>
</dbReference>
<dbReference type="GO" id="GO:0000213">
    <property type="term" value="F:tRNA-intron lyase activity"/>
    <property type="evidence" value="ECO:0007669"/>
    <property type="project" value="UniProtKB-UniRule"/>
</dbReference>
<dbReference type="GO" id="GO:0000214">
    <property type="term" value="C:tRNA-intron endonuclease complex"/>
    <property type="evidence" value="ECO:0007669"/>
    <property type="project" value="UniProtKB-UniRule"/>
</dbReference>
<feature type="domain" description="TSEN34 N-terminal" evidence="13">
    <location>
        <begin position="3"/>
        <end position="70"/>
    </location>
</feature>
<evidence type="ECO:0000256" key="7">
    <source>
        <dbReference type="ARBA" id="ARBA00023242"/>
    </source>
</evidence>
<dbReference type="PANTHER" id="PTHR13070">
    <property type="entry name" value="TRNA-SPLICING ENDONUCLEASE SUBUNIT SEN34-RELATED"/>
    <property type="match status" value="1"/>
</dbReference>
<protein>
    <recommendedName>
        <fullName evidence="9 10">tRNA-splicing endonuclease subunit Sen34</fullName>
        <ecNumber evidence="3 10">4.6.1.16</ecNumber>
    </recommendedName>
</protein>
<feature type="active site" evidence="11">
    <location>
        <position position="270"/>
    </location>
</feature>
<dbReference type="Pfam" id="PF26577">
    <property type="entry name" value="TSEN34_N"/>
    <property type="match status" value="1"/>
</dbReference>
<dbReference type="EMBL" id="KZ288451">
    <property type="protein sequence ID" value="PBC25573.1"/>
    <property type="molecule type" value="Genomic_DNA"/>
</dbReference>
<dbReference type="InterPro" id="IPR006677">
    <property type="entry name" value="tRNA_intron_Endonuc_cat-like"/>
</dbReference>
<dbReference type="Proteomes" id="UP000242457">
    <property type="component" value="Unassembled WGS sequence"/>
</dbReference>
<evidence type="ECO:0000256" key="9">
    <source>
        <dbReference type="ARBA" id="ARBA00070870"/>
    </source>
</evidence>
<dbReference type="GO" id="GO:0003676">
    <property type="term" value="F:nucleic acid binding"/>
    <property type="evidence" value="ECO:0007669"/>
    <property type="project" value="InterPro"/>
</dbReference>
<dbReference type="InterPro" id="IPR011856">
    <property type="entry name" value="tRNA_endonuc-like_dom_sf"/>
</dbReference>
<comment type="function">
    <text evidence="10">Constitutes one of the two catalytic subunit of the tRNA-splicing endonuclease complex, a complex responsible for identification and cleavage of the splice sites in pre-tRNA. It cleaves pre-tRNA at the 5'- and 3'-splice sites to release the intron. The products are an intron and two tRNA half-molecules bearing 2',3'-cyclic phosphate and 5'-OH termini. There are no conserved sequences at the splice sites, but the intron is invariably located at the same site in the gene, placing the splice sites an invariant distance from the constant structural features of the tRNA body.</text>
</comment>
<evidence type="ECO:0000256" key="11">
    <source>
        <dbReference type="PIRSR" id="PIRSR017250-50"/>
    </source>
</evidence>
<keyword evidence="7" id="KW-0539">Nucleus</keyword>
<keyword evidence="14" id="KW-0255">Endonuclease</keyword>
<dbReference type="InterPro" id="IPR006676">
    <property type="entry name" value="tRNA_splic"/>
</dbReference>
<dbReference type="GO" id="GO:0000379">
    <property type="term" value="P:tRNA-type intron splice site recognition and cleavage"/>
    <property type="evidence" value="ECO:0007669"/>
    <property type="project" value="UniProtKB-UniRule"/>
</dbReference>
<dbReference type="CDD" id="cd22363">
    <property type="entry name" value="tRNA-intron_lyase_C"/>
    <property type="match status" value="1"/>
</dbReference>
<dbReference type="GO" id="GO:0006397">
    <property type="term" value="P:mRNA processing"/>
    <property type="evidence" value="ECO:0007669"/>
    <property type="project" value="UniProtKB-KW"/>
</dbReference>
<evidence type="ECO:0000256" key="3">
    <source>
        <dbReference type="ARBA" id="ARBA00012573"/>
    </source>
</evidence>
<reference evidence="14 15" key="1">
    <citation type="submission" date="2014-07" db="EMBL/GenBank/DDBJ databases">
        <title>Genomic and transcriptomic analysis on Apis cerana provide comprehensive insights into honey bee biology.</title>
        <authorList>
            <person name="Diao Q."/>
            <person name="Sun L."/>
            <person name="Zheng H."/>
            <person name="Zheng H."/>
            <person name="Xu S."/>
            <person name="Wang S."/>
            <person name="Zeng Z."/>
            <person name="Hu F."/>
            <person name="Su S."/>
            <person name="Wu J."/>
        </authorList>
    </citation>
    <scope>NUCLEOTIDE SEQUENCE [LARGE SCALE GENOMIC DNA]</scope>
    <source>
        <tissue evidence="14">Pupae without intestine</tissue>
    </source>
</reference>
<dbReference type="OrthoDB" id="48041at2759"/>
<feature type="active site" evidence="11">
    <location>
        <position position="231"/>
    </location>
</feature>
<dbReference type="PIRSF" id="PIRSF017250">
    <property type="entry name" value="tRNA_splic_SEN34"/>
    <property type="match status" value="1"/>
</dbReference>
<dbReference type="FunFam" id="3.40.1350.10:FF:000002">
    <property type="entry name" value="tRNA-splicing endonuclease subunit Sen34"/>
    <property type="match status" value="1"/>
</dbReference>
<evidence type="ECO:0000256" key="5">
    <source>
        <dbReference type="ARBA" id="ARBA00022694"/>
    </source>
</evidence>
<dbReference type="AlphaFoldDB" id="A0A2A3E1E7"/>
<evidence type="ECO:0000313" key="14">
    <source>
        <dbReference type="EMBL" id="PBC25573.1"/>
    </source>
</evidence>
<keyword evidence="14" id="KW-0378">Hydrolase</keyword>
<dbReference type="PANTHER" id="PTHR13070:SF0">
    <property type="entry name" value="TRNA-SPLICING ENDONUCLEASE SUBUNIT SEN34"/>
    <property type="match status" value="1"/>
</dbReference>
<comment type="subunit">
    <text evidence="8">tRNA splicing endonuclease is a heterotetramer composed of TSEN2, TSEN15, TSEN34/LENG5 and TSEN54. tRNA splicing endonuclease complex also contains proteins of the pre-mRNA 3'-end processing machinery such as CLP1, CPSF1, CPSF4 and CSTF2.</text>
</comment>
<name>A0A2A3E1E7_APICC</name>
<dbReference type="InterPro" id="IPR016690">
    <property type="entry name" value="TSEN34"/>
</dbReference>
<evidence type="ECO:0000256" key="1">
    <source>
        <dbReference type="ARBA" id="ARBA00004604"/>
    </source>
</evidence>
<feature type="active site" evidence="11">
    <location>
        <position position="239"/>
    </location>
</feature>
<dbReference type="EC" id="4.6.1.16" evidence="3 10"/>
<feature type="domain" description="tRNA intron endonuclease catalytic" evidence="12">
    <location>
        <begin position="203"/>
        <end position="285"/>
    </location>
</feature>
<comment type="similarity">
    <text evidence="2 10">Belongs to the tRNA-intron endonuclease family.</text>
</comment>
<evidence type="ECO:0000256" key="6">
    <source>
        <dbReference type="ARBA" id="ARBA00023239"/>
    </source>
</evidence>
<dbReference type="SUPFAM" id="SSF53032">
    <property type="entry name" value="tRNA-intron endonuclease catalytic domain-like"/>
    <property type="match status" value="1"/>
</dbReference>
<gene>
    <name evidence="14" type="ORF">APICC_04980</name>
</gene>
<keyword evidence="4" id="KW-0507">mRNA processing</keyword>
<evidence type="ECO:0000256" key="8">
    <source>
        <dbReference type="ARBA" id="ARBA00064779"/>
    </source>
</evidence>
<keyword evidence="14" id="KW-0540">Nuclease</keyword>
<organism evidence="14 15">
    <name type="scientific">Apis cerana cerana</name>
    <name type="common">Oriental honeybee</name>
    <dbReference type="NCBI Taxonomy" id="94128"/>
    <lineage>
        <taxon>Eukaryota</taxon>
        <taxon>Metazoa</taxon>
        <taxon>Ecdysozoa</taxon>
        <taxon>Arthropoda</taxon>
        <taxon>Hexapoda</taxon>
        <taxon>Insecta</taxon>
        <taxon>Pterygota</taxon>
        <taxon>Neoptera</taxon>
        <taxon>Endopterygota</taxon>
        <taxon>Hymenoptera</taxon>
        <taxon>Apocrita</taxon>
        <taxon>Aculeata</taxon>
        <taxon>Apoidea</taxon>
        <taxon>Anthophila</taxon>
        <taxon>Apidae</taxon>
        <taxon>Apis</taxon>
    </lineage>
</organism>
<dbReference type="STRING" id="94128.A0A2A3E1E7"/>
<evidence type="ECO:0000256" key="4">
    <source>
        <dbReference type="ARBA" id="ARBA00022664"/>
    </source>
</evidence>
<keyword evidence="5 10" id="KW-0819">tRNA processing</keyword>
<keyword evidence="6 10" id="KW-0456">Lyase</keyword>
<evidence type="ECO:0000259" key="12">
    <source>
        <dbReference type="Pfam" id="PF01974"/>
    </source>
</evidence>
<comment type="subcellular location">
    <subcellularLocation>
        <location evidence="1">Nucleus</location>
        <location evidence="1">Nucleolus</location>
    </subcellularLocation>
</comment>
<evidence type="ECO:0000256" key="2">
    <source>
        <dbReference type="ARBA" id="ARBA00008078"/>
    </source>
</evidence>
<evidence type="ECO:0000313" key="15">
    <source>
        <dbReference type="Proteomes" id="UP000242457"/>
    </source>
</evidence>
<keyword evidence="15" id="KW-1185">Reference proteome</keyword>
<proteinExistence type="inferred from homology"/>
<accession>A0A2A3E1E7</accession>